<feature type="transmembrane region" description="Helical" evidence="1">
    <location>
        <begin position="12"/>
        <end position="29"/>
    </location>
</feature>
<keyword evidence="1" id="KW-0472">Membrane</keyword>
<gene>
    <name evidence="2" type="ORF">CAMP_LOCUS2583</name>
</gene>
<comment type="caution">
    <text evidence="2">The sequence shown here is derived from an EMBL/GenBank/DDBJ whole genome shotgun (WGS) entry which is preliminary data.</text>
</comment>
<organism evidence="2 3">
    <name type="scientific">Caenorhabditis angaria</name>
    <dbReference type="NCBI Taxonomy" id="860376"/>
    <lineage>
        <taxon>Eukaryota</taxon>
        <taxon>Metazoa</taxon>
        <taxon>Ecdysozoa</taxon>
        <taxon>Nematoda</taxon>
        <taxon>Chromadorea</taxon>
        <taxon>Rhabditida</taxon>
        <taxon>Rhabditina</taxon>
        <taxon>Rhabditomorpha</taxon>
        <taxon>Rhabditoidea</taxon>
        <taxon>Rhabditidae</taxon>
        <taxon>Peloderinae</taxon>
        <taxon>Caenorhabditis</taxon>
    </lineage>
</organism>
<keyword evidence="1" id="KW-0812">Transmembrane</keyword>
<protein>
    <submittedName>
        <fullName evidence="2">Uncharacterized protein</fullName>
    </submittedName>
</protein>
<dbReference type="EMBL" id="CANHGI010000001">
    <property type="protein sequence ID" value="CAI5439946.1"/>
    <property type="molecule type" value="Genomic_DNA"/>
</dbReference>
<keyword evidence="1" id="KW-1133">Transmembrane helix</keyword>
<name>A0A9P1IAX7_9PELO</name>
<feature type="transmembrane region" description="Helical" evidence="1">
    <location>
        <begin position="75"/>
        <end position="102"/>
    </location>
</feature>
<dbReference type="AlphaFoldDB" id="A0A9P1IAX7"/>
<sequence>MKIFDEEPIFLLSSMILFHFRLPFFYLFLKTPEEEKKAIIYRIYKWIAVHVLLASIIHYVSAGLIFSMYFIEDVIYSFIVISVIAVFYMFDLSDTGFLLLISIQRFVIIADIQKLVKFVQGKWLISLLSLNYIVVLVKVYFKLGLLNPPKLCTYYSYLTGDF</sequence>
<accession>A0A9P1IAX7</accession>
<evidence type="ECO:0000313" key="2">
    <source>
        <dbReference type="EMBL" id="CAI5439946.1"/>
    </source>
</evidence>
<feature type="transmembrane region" description="Helical" evidence="1">
    <location>
        <begin position="49"/>
        <end position="69"/>
    </location>
</feature>
<keyword evidence="3" id="KW-1185">Reference proteome</keyword>
<proteinExistence type="predicted"/>
<dbReference type="Proteomes" id="UP001152747">
    <property type="component" value="Unassembled WGS sequence"/>
</dbReference>
<reference evidence="2" key="1">
    <citation type="submission" date="2022-11" db="EMBL/GenBank/DDBJ databases">
        <authorList>
            <person name="Kikuchi T."/>
        </authorList>
    </citation>
    <scope>NUCLEOTIDE SEQUENCE</scope>
    <source>
        <strain evidence="2">PS1010</strain>
    </source>
</reference>
<feature type="transmembrane region" description="Helical" evidence="1">
    <location>
        <begin position="123"/>
        <end position="141"/>
    </location>
</feature>
<evidence type="ECO:0000313" key="3">
    <source>
        <dbReference type="Proteomes" id="UP001152747"/>
    </source>
</evidence>
<evidence type="ECO:0000256" key="1">
    <source>
        <dbReference type="SAM" id="Phobius"/>
    </source>
</evidence>